<organism evidence="1 2">
    <name type="scientific">Lithospermum erythrorhizon</name>
    <name type="common">Purple gromwell</name>
    <name type="synonym">Lithospermum officinale var. erythrorhizon</name>
    <dbReference type="NCBI Taxonomy" id="34254"/>
    <lineage>
        <taxon>Eukaryota</taxon>
        <taxon>Viridiplantae</taxon>
        <taxon>Streptophyta</taxon>
        <taxon>Embryophyta</taxon>
        <taxon>Tracheophyta</taxon>
        <taxon>Spermatophyta</taxon>
        <taxon>Magnoliopsida</taxon>
        <taxon>eudicotyledons</taxon>
        <taxon>Gunneridae</taxon>
        <taxon>Pentapetalae</taxon>
        <taxon>asterids</taxon>
        <taxon>lamiids</taxon>
        <taxon>Boraginales</taxon>
        <taxon>Boraginaceae</taxon>
        <taxon>Boraginoideae</taxon>
        <taxon>Lithospermeae</taxon>
        <taxon>Lithospermum</taxon>
    </lineage>
</organism>
<proteinExistence type="predicted"/>
<dbReference type="SUPFAM" id="SSF56672">
    <property type="entry name" value="DNA/RNA polymerases"/>
    <property type="match status" value="1"/>
</dbReference>
<name>A0AAV3QWJ2_LITER</name>
<evidence type="ECO:0000313" key="1">
    <source>
        <dbReference type="EMBL" id="GAA0167651.1"/>
    </source>
</evidence>
<accession>A0AAV3QWJ2</accession>
<keyword evidence="2" id="KW-1185">Reference proteome</keyword>
<comment type="caution">
    <text evidence="1">The sequence shown here is derived from an EMBL/GenBank/DDBJ whole genome shotgun (WGS) entry which is preliminary data.</text>
</comment>
<dbReference type="AlphaFoldDB" id="A0AAV3QWJ2"/>
<reference evidence="1 2" key="1">
    <citation type="submission" date="2024-01" db="EMBL/GenBank/DDBJ databases">
        <title>The complete chloroplast genome sequence of Lithospermum erythrorhizon: insights into the phylogenetic relationship among Boraginaceae species and the maternal lineages of purple gromwells.</title>
        <authorList>
            <person name="Okada T."/>
            <person name="Watanabe K."/>
        </authorList>
    </citation>
    <scope>NUCLEOTIDE SEQUENCE [LARGE SCALE GENOMIC DNA]</scope>
</reference>
<dbReference type="InterPro" id="IPR043128">
    <property type="entry name" value="Rev_trsase/Diguanyl_cyclase"/>
</dbReference>
<dbReference type="Gene3D" id="3.30.70.270">
    <property type="match status" value="1"/>
</dbReference>
<dbReference type="EMBL" id="BAABME010006171">
    <property type="protein sequence ID" value="GAA0167651.1"/>
    <property type="molecule type" value="Genomic_DNA"/>
</dbReference>
<protein>
    <submittedName>
        <fullName evidence="1">Uncharacterized protein</fullName>
    </submittedName>
</protein>
<dbReference type="InterPro" id="IPR043502">
    <property type="entry name" value="DNA/RNA_pol_sf"/>
</dbReference>
<dbReference type="Proteomes" id="UP001454036">
    <property type="component" value="Unassembled WGS sequence"/>
</dbReference>
<evidence type="ECO:0000313" key="2">
    <source>
        <dbReference type="Proteomes" id="UP001454036"/>
    </source>
</evidence>
<gene>
    <name evidence="1" type="ORF">LIER_22534</name>
</gene>
<sequence>MQPPRKYKGIQKLTGCLVALSRFISKSGERNLPFFGNLRRALNINFYWDDECNKAFEELKEYLGSAKLLSQPEPEETLHLYLAMSDGANVEVDHLSRLATTLYEELPQWVYVEICEVPAFEGMSAFLVLEELEDPP</sequence>